<dbReference type="PANTHER" id="PTHR37422:SF13">
    <property type="entry name" value="LIPOPOLYSACCHARIDE BIOSYNTHESIS PROTEIN PA4999-RELATED"/>
    <property type="match status" value="1"/>
</dbReference>
<evidence type="ECO:0000313" key="2">
    <source>
        <dbReference type="EMBL" id="WEK37580.1"/>
    </source>
</evidence>
<dbReference type="Proteomes" id="UP001220610">
    <property type="component" value="Chromosome"/>
</dbReference>
<accession>A0AAJ6BHB9</accession>
<evidence type="ECO:0008006" key="4">
    <source>
        <dbReference type="Google" id="ProtNLM"/>
    </source>
</evidence>
<feature type="transmembrane region" description="Helical" evidence="1">
    <location>
        <begin position="134"/>
        <end position="155"/>
    </location>
</feature>
<gene>
    <name evidence="2" type="ORF">P0Y53_08700</name>
</gene>
<name>A0AAJ6BHB9_9BACT</name>
<dbReference type="PANTHER" id="PTHR37422">
    <property type="entry name" value="TEICHURONIC ACID BIOSYNTHESIS PROTEIN TUAE"/>
    <property type="match status" value="1"/>
</dbReference>
<feature type="transmembrane region" description="Helical" evidence="1">
    <location>
        <begin position="20"/>
        <end position="37"/>
    </location>
</feature>
<feature type="transmembrane region" description="Helical" evidence="1">
    <location>
        <begin position="43"/>
        <end position="59"/>
    </location>
</feature>
<evidence type="ECO:0000313" key="3">
    <source>
        <dbReference type="Proteomes" id="UP001220610"/>
    </source>
</evidence>
<keyword evidence="1" id="KW-0472">Membrane</keyword>
<keyword evidence="1" id="KW-0812">Transmembrane</keyword>
<sequence length="442" mass="50419">MSQSTPAHILPVEKTHGLIYAKWALLVVYMVFFASIFFSWRAITSICLPALIVASFIYNRLDTGSWWNKKLFSPFMAGALLFFGVQVAGLLYTNNMDESLQGLLQKTGILAIPLGICSSNYLGNRNFQQLMFVYIHLLCLAMIYCLAYSSIQFFVNNAGTDVFLYHELVKPAGYHAIYFSVMTFAGLTYLLDGLAREHYIYNRKAHLGILLFVFIFLILLASKLIITLSLIYTLVLTRLLGNRFYGKNKRNFYWISGCMIGIATLVMLTDNPVHRRFRDITNGKATWVFEQEKFSPANYLNGVQFRLLEWRLTGEILNEQQAWLLGVSLGDAQPLLDKKYKEVQLYTGDGTPGKHGFLGYNTHNQFLESILQSGIPGLLAFGLICFSFVQMAWRRKNHLVSGIVILVLLYAFNEAYLEAQYGIIVSLFLPLFFYYGTEEQQE</sequence>
<evidence type="ECO:0000256" key="1">
    <source>
        <dbReference type="SAM" id="Phobius"/>
    </source>
</evidence>
<feature type="transmembrane region" description="Helical" evidence="1">
    <location>
        <begin position="71"/>
        <end position="91"/>
    </location>
</feature>
<dbReference type="InterPro" id="IPR051533">
    <property type="entry name" value="WaaL-like"/>
</dbReference>
<protein>
    <recommendedName>
        <fullName evidence="4">O-antigen ligase family protein</fullName>
    </recommendedName>
</protein>
<dbReference type="EMBL" id="CP119311">
    <property type="protein sequence ID" value="WEK37580.1"/>
    <property type="molecule type" value="Genomic_DNA"/>
</dbReference>
<feature type="transmembrane region" description="Helical" evidence="1">
    <location>
        <begin position="207"/>
        <end position="232"/>
    </location>
</feature>
<reference evidence="2" key="1">
    <citation type="submission" date="2023-03" db="EMBL/GenBank/DDBJ databases">
        <title>Andean soil-derived lignocellulolytic bacterial consortium as a source of novel taxa and putative plastic-active enzymes.</title>
        <authorList>
            <person name="Diaz-Garcia L."/>
            <person name="Chuvochina M."/>
            <person name="Feuerriegel G."/>
            <person name="Bunk B."/>
            <person name="Sproer C."/>
            <person name="Streit W.R."/>
            <person name="Rodriguez L.M."/>
            <person name="Overmann J."/>
            <person name="Jimenez D.J."/>
        </authorList>
    </citation>
    <scope>NUCLEOTIDE SEQUENCE</scope>
    <source>
        <strain evidence="2">MAG 7</strain>
    </source>
</reference>
<feature type="transmembrane region" description="Helical" evidence="1">
    <location>
        <begin position="397"/>
        <end position="413"/>
    </location>
</feature>
<keyword evidence="1" id="KW-1133">Transmembrane helix</keyword>
<dbReference type="AlphaFoldDB" id="A0AAJ6BHB9"/>
<feature type="transmembrane region" description="Helical" evidence="1">
    <location>
        <begin position="252"/>
        <end position="269"/>
    </location>
</feature>
<organism evidence="2 3">
    <name type="scientific">Candidatus Pseudobacter hemicellulosilyticus</name>
    <dbReference type="NCBI Taxonomy" id="3121375"/>
    <lineage>
        <taxon>Bacteria</taxon>
        <taxon>Pseudomonadati</taxon>
        <taxon>Bacteroidota</taxon>
        <taxon>Chitinophagia</taxon>
        <taxon>Chitinophagales</taxon>
        <taxon>Chitinophagaceae</taxon>
        <taxon>Pseudobacter</taxon>
    </lineage>
</organism>
<proteinExistence type="predicted"/>
<feature type="transmembrane region" description="Helical" evidence="1">
    <location>
        <begin position="175"/>
        <end position="195"/>
    </location>
</feature>